<dbReference type="NCBIfam" id="TIGR00536">
    <property type="entry name" value="hemK_fam"/>
    <property type="match status" value="1"/>
</dbReference>
<keyword evidence="3 8" id="KW-0808">Transferase</keyword>
<dbReference type="EC" id="2.1.1.297" evidence="1"/>
<evidence type="ECO:0000256" key="1">
    <source>
        <dbReference type="ARBA" id="ARBA00012771"/>
    </source>
</evidence>
<dbReference type="FunFam" id="3.40.50.150:FF:000053">
    <property type="entry name" value="Release factor glutamine methyltransferase"/>
    <property type="match status" value="1"/>
</dbReference>
<dbReference type="PANTHER" id="PTHR18895:SF74">
    <property type="entry name" value="MTRF1L RELEASE FACTOR GLUTAMINE METHYLTRANSFERASE"/>
    <property type="match status" value="1"/>
</dbReference>
<evidence type="ECO:0000256" key="3">
    <source>
        <dbReference type="ARBA" id="ARBA00022679"/>
    </source>
</evidence>
<dbReference type="Pfam" id="PF05175">
    <property type="entry name" value="MTS"/>
    <property type="match status" value="1"/>
</dbReference>
<dbReference type="GO" id="GO:0003676">
    <property type="term" value="F:nucleic acid binding"/>
    <property type="evidence" value="ECO:0007669"/>
    <property type="project" value="InterPro"/>
</dbReference>
<evidence type="ECO:0000256" key="4">
    <source>
        <dbReference type="ARBA" id="ARBA00022691"/>
    </source>
</evidence>
<gene>
    <name evidence="8" type="ORF">B1A_19282</name>
</gene>
<evidence type="ECO:0000259" key="7">
    <source>
        <dbReference type="Pfam" id="PF17827"/>
    </source>
</evidence>
<evidence type="ECO:0000256" key="5">
    <source>
        <dbReference type="ARBA" id="ARBA00048391"/>
    </source>
</evidence>
<dbReference type="InterPro" id="IPR029063">
    <property type="entry name" value="SAM-dependent_MTases_sf"/>
</dbReference>
<evidence type="ECO:0000313" key="8">
    <source>
        <dbReference type="EMBL" id="EQD32778.1"/>
    </source>
</evidence>
<dbReference type="InterPro" id="IPR050320">
    <property type="entry name" value="N5-glutamine_MTase"/>
</dbReference>
<dbReference type="NCBIfam" id="TIGR03534">
    <property type="entry name" value="RF_mod_PrmC"/>
    <property type="match status" value="1"/>
</dbReference>
<reference evidence="8" key="2">
    <citation type="journal article" date="2014" name="ISME J.">
        <title>Microbial stratification in low pH oxic and suboxic macroscopic growths along an acid mine drainage.</title>
        <authorList>
            <person name="Mendez-Garcia C."/>
            <person name="Mesa V."/>
            <person name="Sprenger R.R."/>
            <person name="Richter M."/>
            <person name="Diez M.S."/>
            <person name="Solano J."/>
            <person name="Bargiela R."/>
            <person name="Golyshina O.V."/>
            <person name="Manteca A."/>
            <person name="Ramos J.L."/>
            <person name="Gallego J.R."/>
            <person name="Llorente I."/>
            <person name="Martins Dos Santos V.A."/>
            <person name="Jensen O.N."/>
            <person name="Pelaez A.I."/>
            <person name="Sanchez J."/>
            <person name="Ferrer M."/>
        </authorList>
    </citation>
    <scope>NUCLEOTIDE SEQUENCE</scope>
</reference>
<dbReference type="GO" id="GO:0032259">
    <property type="term" value="P:methylation"/>
    <property type="evidence" value="ECO:0007669"/>
    <property type="project" value="UniProtKB-KW"/>
</dbReference>
<evidence type="ECO:0000259" key="6">
    <source>
        <dbReference type="Pfam" id="PF05175"/>
    </source>
</evidence>
<keyword evidence="2 8" id="KW-0489">Methyltransferase</keyword>
<dbReference type="PANTHER" id="PTHR18895">
    <property type="entry name" value="HEMK METHYLTRANSFERASE"/>
    <property type="match status" value="1"/>
</dbReference>
<name>T0YI62_9ZZZZ</name>
<dbReference type="HAMAP" id="MF_02126">
    <property type="entry name" value="RF_methyltr_PrmC"/>
    <property type="match status" value="1"/>
</dbReference>
<dbReference type="AlphaFoldDB" id="T0YI62"/>
<dbReference type="EMBL" id="AUZX01014226">
    <property type="protein sequence ID" value="EQD32778.1"/>
    <property type="molecule type" value="Genomic_DNA"/>
</dbReference>
<dbReference type="GO" id="GO:0102559">
    <property type="term" value="F:peptide chain release factor N(5)-glutamine methyltransferase activity"/>
    <property type="evidence" value="ECO:0007669"/>
    <property type="project" value="UniProtKB-EC"/>
</dbReference>
<proteinExistence type="inferred from homology"/>
<comment type="catalytic activity">
    <reaction evidence="5">
        <text>L-glutaminyl-[peptide chain release factor] + S-adenosyl-L-methionine = N(5)-methyl-L-glutaminyl-[peptide chain release factor] + S-adenosyl-L-homocysteine + H(+)</text>
        <dbReference type="Rhea" id="RHEA:42896"/>
        <dbReference type="Rhea" id="RHEA-COMP:10271"/>
        <dbReference type="Rhea" id="RHEA-COMP:10272"/>
        <dbReference type="ChEBI" id="CHEBI:15378"/>
        <dbReference type="ChEBI" id="CHEBI:30011"/>
        <dbReference type="ChEBI" id="CHEBI:57856"/>
        <dbReference type="ChEBI" id="CHEBI:59789"/>
        <dbReference type="ChEBI" id="CHEBI:61891"/>
        <dbReference type="EC" id="2.1.1.297"/>
    </reaction>
</comment>
<feature type="domain" description="Methyltransferase small" evidence="6">
    <location>
        <begin position="108"/>
        <end position="198"/>
    </location>
</feature>
<comment type="caution">
    <text evidence="8">The sequence shown here is derived from an EMBL/GenBank/DDBJ whole genome shotgun (WGS) entry which is preliminary data.</text>
</comment>
<dbReference type="InterPro" id="IPR004556">
    <property type="entry name" value="HemK-like"/>
</dbReference>
<dbReference type="PROSITE" id="PS00092">
    <property type="entry name" value="N6_MTASE"/>
    <property type="match status" value="1"/>
</dbReference>
<sequence length="285" mass="30586">MPHMTDLRTLLATARTQLAGDEAALEAELLLAVALGHPRSWLYAHADAVPEAAAVARFAALIARRAAGEPVAYLLGRRGFWTLELEVGPECLIPRPETELLLEQALLRLPRDAPARVADLGTGSGALALALASARPHAYVLATDASMAALTRARANAQRLGLARHVRFAEGDWCAALGAERFAMLVSNPPYLADDDAHLQQGDLRFEPRMALAAGVDGLDALRVIIHAAPEHLHARGWLLLEHGAEQGPVVRALLAARGFVEVCSLRDLQAHERVTLGQWQNAAP</sequence>
<protein>
    <recommendedName>
        <fullName evidence="1">peptide chain release factor N(5)-glutamine methyltransferase</fullName>
        <ecNumber evidence="1">2.1.1.297</ecNumber>
    </recommendedName>
</protein>
<dbReference type="Gene3D" id="3.40.50.150">
    <property type="entry name" value="Vaccinia Virus protein VP39"/>
    <property type="match status" value="1"/>
</dbReference>
<dbReference type="Pfam" id="PF17827">
    <property type="entry name" value="PrmC_N"/>
    <property type="match status" value="1"/>
</dbReference>
<dbReference type="SUPFAM" id="SSF53335">
    <property type="entry name" value="S-adenosyl-L-methionine-dependent methyltransferases"/>
    <property type="match status" value="1"/>
</dbReference>
<dbReference type="InterPro" id="IPR040758">
    <property type="entry name" value="PrmC_N"/>
</dbReference>
<dbReference type="InterPro" id="IPR002052">
    <property type="entry name" value="DNA_methylase_N6_adenine_CS"/>
</dbReference>
<feature type="domain" description="Release factor glutamine methyltransferase N-terminal" evidence="7">
    <location>
        <begin position="10"/>
        <end position="76"/>
    </location>
</feature>
<dbReference type="Gene3D" id="1.10.8.10">
    <property type="entry name" value="DNA helicase RuvA subunit, C-terminal domain"/>
    <property type="match status" value="1"/>
</dbReference>
<dbReference type="InterPro" id="IPR007848">
    <property type="entry name" value="Small_mtfrase_dom"/>
</dbReference>
<organism evidence="8">
    <name type="scientific">mine drainage metagenome</name>
    <dbReference type="NCBI Taxonomy" id="410659"/>
    <lineage>
        <taxon>unclassified sequences</taxon>
        <taxon>metagenomes</taxon>
        <taxon>ecological metagenomes</taxon>
    </lineage>
</organism>
<accession>T0YI62</accession>
<reference evidence="8" key="1">
    <citation type="submission" date="2013-08" db="EMBL/GenBank/DDBJ databases">
        <authorList>
            <person name="Mendez C."/>
            <person name="Richter M."/>
            <person name="Ferrer M."/>
            <person name="Sanchez J."/>
        </authorList>
    </citation>
    <scope>NUCLEOTIDE SEQUENCE</scope>
</reference>
<keyword evidence="4" id="KW-0949">S-adenosyl-L-methionine</keyword>
<evidence type="ECO:0000256" key="2">
    <source>
        <dbReference type="ARBA" id="ARBA00022603"/>
    </source>
</evidence>
<dbReference type="InterPro" id="IPR019874">
    <property type="entry name" value="RF_methyltr_PrmC"/>
</dbReference>